<dbReference type="OrthoDB" id="62495at2759"/>
<dbReference type="InterPro" id="IPR046341">
    <property type="entry name" value="SET_dom_sf"/>
</dbReference>
<evidence type="ECO:0000256" key="2">
    <source>
        <dbReference type="ARBA" id="ARBA00022679"/>
    </source>
</evidence>
<keyword evidence="3" id="KW-0949">S-adenosyl-L-methionine</keyword>
<organism evidence="4 5">
    <name type="scientific">Chionoecetes opilio</name>
    <name type="common">Atlantic snow crab</name>
    <name type="synonym">Cancer opilio</name>
    <dbReference type="NCBI Taxonomy" id="41210"/>
    <lineage>
        <taxon>Eukaryota</taxon>
        <taxon>Metazoa</taxon>
        <taxon>Ecdysozoa</taxon>
        <taxon>Arthropoda</taxon>
        <taxon>Crustacea</taxon>
        <taxon>Multicrustacea</taxon>
        <taxon>Malacostraca</taxon>
        <taxon>Eumalacostraca</taxon>
        <taxon>Eucarida</taxon>
        <taxon>Decapoda</taxon>
        <taxon>Pleocyemata</taxon>
        <taxon>Brachyura</taxon>
        <taxon>Eubrachyura</taxon>
        <taxon>Majoidea</taxon>
        <taxon>Majidae</taxon>
        <taxon>Chionoecetes</taxon>
    </lineage>
</organism>
<name>A0A8J4Y333_CHIOP</name>
<dbReference type="PANTHER" id="PTHR46165:SF2">
    <property type="entry name" value="SET AND MYND DOMAIN-CONTAINING PROTEIN 4"/>
    <property type="match status" value="1"/>
</dbReference>
<sequence length="253" mass="28092">MEEVGKGSEVVVEKPYAAILLPKHQKTHCHTCFSKIVNSYPDFIFMLHNREEEVEGRTAGIGESGVYNGPDMVNKYRAVYHLLPHLNRCLLEDQLQYCLAAILLATAISDRTNFIEENIDENTHKADLDVSQLASVVMRHIAQLVSNAHAITQIMPAQCESDSKVEQIQQVRVACAIYPTSSMMNHSCKPNIINSALSIIGEEAMRKGDLPDAVSLLKRAIQIGSKVYLPENQYFLSVRDSLARALADSGKPV</sequence>
<evidence type="ECO:0000256" key="3">
    <source>
        <dbReference type="ARBA" id="ARBA00022691"/>
    </source>
</evidence>
<dbReference type="AlphaFoldDB" id="A0A8J4Y333"/>
<dbReference type="InterPro" id="IPR052097">
    <property type="entry name" value="SET-MYND_domain_protein"/>
</dbReference>
<dbReference type="Proteomes" id="UP000770661">
    <property type="component" value="Unassembled WGS sequence"/>
</dbReference>
<dbReference type="EMBL" id="JACEEZ010012616">
    <property type="protein sequence ID" value="KAG0720578.1"/>
    <property type="molecule type" value="Genomic_DNA"/>
</dbReference>
<dbReference type="GO" id="GO:0005737">
    <property type="term" value="C:cytoplasm"/>
    <property type="evidence" value="ECO:0007669"/>
    <property type="project" value="TreeGrafter"/>
</dbReference>
<evidence type="ECO:0000313" key="5">
    <source>
        <dbReference type="Proteomes" id="UP000770661"/>
    </source>
</evidence>
<dbReference type="GO" id="GO:0032259">
    <property type="term" value="P:methylation"/>
    <property type="evidence" value="ECO:0007669"/>
    <property type="project" value="UniProtKB-KW"/>
</dbReference>
<dbReference type="SUPFAM" id="SSF82199">
    <property type="entry name" value="SET domain"/>
    <property type="match status" value="2"/>
</dbReference>
<keyword evidence="1" id="KW-0489">Methyltransferase</keyword>
<dbReference type="GO" id="GO:0042826">
    <property type="term" value="F:histone deacetylase binding"/>
    <property type="evidence" value="ECO:0007669"/>
    <property type="project" value="TreeGrafter"/>
</dbReference>
<accession>A0A8J4Y333</accession>
<dbReference type="PANTHER" id="PTHR46165">
    <property type="entry name" value="SET AND MYND DOMAIN-CONTAINING PROTEIN 4"/>
    <property type="match status" value="1"/>
</dbReference>
<evidence type="ECO:0000256" key="1">
    <source>
        <dbReference type="ARBA" id="ARBA00022603"/>
    </source>
</evidence>
<dbReference type="Gene3D" id="2.170.270.10">
    <property type="entry name" value="SET domain"/>
    <property type="match status" value="1"/>
</dbReference>
<comment type="caution">
    <text evidence="4">The sequence shown here is derived from an EMBL/GenBank/DDBJ whole genome shotgun (WGS) entry which is preliminary data.</text>
</comment>
<dbReference type="GO" id="GO:0008168">
    <property type="term" value="F:methyltransferase activity"/>
    <property type="evidence" value="ECO:0007669"/>
    <property type="project" value="UniProtKB-KW"/>
</dbReference>
<dbReference type="GO" id="GO:0005634">
    <property type="term" value="C:nucleus"/>
    <property type="evidence" value="ECO:0007669"/>
    <property type="project" value="TreeGrafter"/>
</dbReference>
<protein>
    <submittedName>
        <fullName evidence="4">SET and MYND domain-containing protein 4</fullName>
    </submittedName>
</protein>
<keyword evidence="5" id="KW-1185">Reference proteome</keyword>
<keyword evidence="2" id="KW-0808">Transferase</keyword>
<reference evidence="4" key="1">
    <citation type="submission" date="2020-07" db="EMBL/GenBank/DDBJ databases">
        <title>The High-quality genome of the commercially important snow crab, Chionoecetes opilio.</title>
        <authorList>
            <person name="Jeong J.-H."/>
            <person name="Ryu S."/>
        </authorList>
    </citation>
    <scope>NUCLEOTIDE SEQUENCE</scope>
    <source>
        <strain evidence="4">MADBK_172401_WGS</strain>
        <tissue evidence="4">Digestive gland</tissue>
    </source>
</reference>
<gene>
    <name evidence="4" type="primary">SMYD4_2</name>
    <name evidence="4" type="ORF">GWK47_048209</name>
</gene>
<evidence type="ECO:0000313" key="4">
    <source>
        <dbReference type="EMBL" id="KAG0720578.1"/>
    </source>
</evidence>
<proteinExistence type="predicted"/>